<reference evidence="7 8" key="1">
    <citation type="submission" date="2022-10" db="EMBL/GenBank/DDBJ databases">
        <title>Chitinophaga nivalis PC15 sp. nov., isolated from Pyeongchang county, South Korea.</title>
        <authorList>
            <person name="Trinh H.N."/>
        </authorList>
    </citation>
    <scope>NUCLEOTIDE SEQUENCE [LARGE SCALE GENOMIC DNA]</scope>
    <source>
        <strain evidence="7 8">PC14</strain>
    </source>
</reference>
<dbReference type="Gene3D" id="3.30.420.40">
    <property type="match status" value="2"/>
</dbReference>
<dbReference type="Pfam" id="PF00370">
    <property type="entry name" value="FGGY_N"/>
    <property type="match status" value="1"/>
</dbReference>
<dbReference type="InterPro" id="IPR018485">
    <property type="entry name" value="FGGY_C"/>
</dbReference>
<name>A0ABT3IVH6_9BACT</name>
<keyword evidence="2 4" id="KW-0808">Transferase</keyword>
<dbReference type="PANTHER" id="PTHR43095">
    <property type="entry name" value="SUGAR KINASE"/>
    <property type="match status" value="1"/>
</dbReference>
<dbReference type="InterPro" id="IPR018483">
    <property type="entry name" value="Carb_kinase_FGGY_CS"/>
</dbReference>
<dbReference type="RefSeq" id="WP_264734769.1">
    <property type="nucleotide sequence ID" value="NZ_JAPDNR010000001.1"/>
</dbReference>
<dbReference type="SUPFAM" id="SSF53067">
    <property type="entry name" value="Actin-like ATPase domain"/>
    <property type="match status" value="2"/>
</dbReference>
<evidence type="ECO:0000256" key="1">
    <source>
        <dbReference type="ARBA" id="ARBA00009156"/>
    </source>
</evidence>
<comment type="similarity">
    <text evidence="1 4">Belongs to the FGGY kinase family.</text>
</comment>
<dbReference type="EMBL" id="JAPDNS010000002">
    <property type="protein sequence ID" value="MCW3487963.1"/>
    <property type="molecule type" value="Genomic_DNA"/>
</dbReference>
<keyword evidence="3 4" id="KW-0418">Kinase</keyword>
<evidence type="ECO:0000256" key="2">
    <source>
        <dbReference type="ARBA" id="ARBA00022679"/>
    </source>
</evidence>
<feature type="domain" description="Carbohydrate kinase FGGY N-terminal" evidence="5">
    <location>
        <begin position="7"/>
        <end position="248"/>
    </location>
</feature>
<dbReference type="InterPro" id="IPR043129">
    <property type="entry name" value="ATPase_NBD"/>
</dbReference>
<dbReference type="PANTHER" id="PTHR43095:SF2">
    <property type="entry name" value="GLUCONOKINASE"/>
    <property type="match status" value="1"/>
</dbReference>
<comment type="caution">
    <text evidence="7">The sequence shown here is derived from an EMBL/GenBank/DDBJ whole genome shotgun (WGS) entry which is preliminary data.</text>
</comment>
<dbReference type="PROSITE" id="PS00445">
    <property type="entry name" value="FGGY_KINASES_2"/>
    <property type="match status" value="1"/>
</dbReference>
<proteinExistence type="inferred from homology"/>
<sequence length="483" mass="51983">MSDHTGYIIGIDIGTSSTKTIGLGLNGEVLAGFQQAYPTHHPQPGYSEQDQDEILQAVKNGIREVIRQTGRMPAAISFSSAMHSLLVLDAAGQALTPLITWADNRSEPYALALRDTPAGAEIYRQTGTPVHAMSPLCKIKWLREQQPDLFSRAAMFLGIKAYILHHFLGDYVTDHSIASATGLFDIHTLQWNATALEVAGISGVQLPRLVPADAVLTGLQPAIARELGIPADTPVVAGGSDGCLAQLGSQALDAGHATLTIGTSGAVRMAGSQPLTDAHRRLFTYLLTDHIYITGGASNNGGVVLQWLVHDLLQLPATALPQLVEAALTLPQDELICLPYLQGERAPVWNSRARAAFIGIQPQHTQAHFTRAVLEGICFALRSIRVALEETAGPVHKISVSGGFTHSPGWVQLLADVFGERMYLQQESDASALGAVMLAATALGLPLKIADREGVVFEPDMAQHAVYKERYQQFILLYEKLFS</sequence>
<feature type="domain" description="Carbohydrate kinase FGGY C-terminal" evidence="6">
    <location>
        <begin position="258"/>
        <end position="442"/>
    </location>
</feature>
<gene>
    <name evidence="7" type="ORF">OL497_28990</name>
</gene>
<evidence type="ECO:0000256" key="3">
    <source>
        <dbReference type="ARBA" id="ARBA00022777"/>
    </source>
</evidence>
<organism evidence="7 8">
    <name type="scientific">Chitinophaga nivalis</name>
    <dbReference type="NCBI Taxonomy" id="2991709"/>
    <lineage>
        <taxon>Bacteria</taxon>
        <taxon>Pseudomonadati</taxon>
        <taxon>Bacteroidota</taxon>
        <taxon>Chitinophagia</taxon>
        <taxon>Chitinophagales</taxon>
        <taxon>Chitinophagaceae</taxon>
        <taxon>Chitinophaga</taxon>
    </lineage>
</organism>
<dbReference type="Proteomes" id="UP001207742">
    <property type="component" value="Unassembled WGS sequence"/>
</dbReference>
<evidence type="ECO:0000259" key="6">
    <source>
        <dbReference type="Pfam" id="PF02782"/>
    </source>
</evidence>
<accession>A0ABT3IVH6</accession>
<dbReference type="InterPro" id="IPR018484">
    <property type="entry name" value="FGGY_N"/>
</dbReference>
<protein>
    <submittedName>
        <fullName evidence="7">Gluconokinase</fullName>
    </submittedName>
</protein>
<keyword evidence="8" id="KW-1185">Reference proteome</keyword>
<dbReference type="PIRSF" id="PIRSF000538">
    <property type="entry name" value="GlpK"/>
    <property type="match status" value="1"/>
</dbReference>
<evidence type="ECO:0000313" key="8">
    <source>
        <dbReference type="Proteomes" id="UP001207742"/>
    </source>
</evidence>
<dbReference type="PROSITE" id="PS00933">
    <property type="entry name" value="FGGY_KINASES_1"/>
    <property type="match status" value="1"/>
</dbReference>
<evidence type="ECO:0000259" key="5">
    <source>
        <dbReference type="Pfam" id="PF00370"/>
    </source>
</evidence>
<evidence type="ECO:0000313" key="7">
    <source>
        <dbReference type="EMBL" id="MCW3487963.1"/>
    </source>
</evidence>
<dbReference type="CDD" id="cd07770">
    <property type="entry name" value="ASKHA_NBD_FGGY_GntK"/>
    <property type="match status" value="1"/>
</dbReference>
<dbReference type="InterPro" id="IPR050406">
    <property type="entry name" value="FGGY_Carb_Kinase"/>
</dbReference>
<evidence type="ECO:0000256" key="4">
    <source>
        <dbReference type="RuleBase" id="RU003733"/>
    </source>
</evidence>
<dbReference type="Pfam" id="PF02782">
    <property type="entry name" value="FGGY_C"/>
    <property type="match status" value="1"/>
</dbReference>
<dbReference type="InterPro" id="IPR000577">
    <property type="entry name" value="Carb_kinase_FGGY"/>
</dbReference>